<sequence>MIVRVSGAKAMKRFSFKVQSLYNSQHVAAPFIRSYSDRKYRSIDDFNKEKKGFKFGYGVDDLEETGPSTEKERATPQFDMNGPEIDLSSHPRLQGLRHNSPEFKYQLHLIQQEQQANQEKERGKWERKERLKGLGAGALALVSIISVYSLATNYKYIKTLIYNKWTFDIDDSKIQDNNNSKGNSKSIDYLVDKLTTELSPQFISSLKDSVRNKGLYLFGSINKHKLPSRVAAFDGKLIKDVLVEKDYVIVIDDDGKVYHYSPKFEQPVQVSMPGKVSKVLSSNNQFYYLSQDGKQIFHGDRIDPQTAPSSSWFSSGSKYDTKKLAISGFNKGESVRDISAGKNHLLILSSEGRVFEASTSKVPLNRGQFGVPKYSPFSGENEIPYNSAFELLNLNNEVVASKDGKYVKPRKFFSIASGEYFNIASDMSGNIWTWGDNTFGQCGKEVSANNEIQQLPVLAYTLQDLSKLVKHSLEDKAVNGEFVTPRVYAGSTTSYIRLLYESDDSTKSQEMILSFGSGIKGQLGLSRYMQVNSSPKLIKSLVGLTEFDENAQKIINVGIKDISVGNDHVFVTLSNASAKDVIVFGDNEHGQFGNGKTVKSSKPIDLPKLVEPADLEGPEVKARRRLARKLNDQSTNRLQLSKNRIDGKDTEQVIVAGEGGSAIFYRKG</sequence>
<keyword evidence="2" id="KW-1185">Reference proteome</keyword>
<gene>
    <name evidence="1" type="ORF">EJF14_30643</name>
</gene>
<name>A0ACD0WJF4_CLALS</name>
<dbReference type="EMBL" id="CP038486">
    <property type="protein sequence ID" value="QFZ27662.1"/>
    <property type="molecule type" value="Genomic_DNA"/>
</dbReference>
<dbReference type="Proteomes" id="UP000326582">
    <property type="component" value="Chromosome 3"/>
</dbReference>
<reference evidence="2" key="1">
    <citation type="journal article" date="2019" name="MBio">
        <title>Comparative genomics for the elucidation of multidrug resistance (MDR) in Candida lusitaniae.</title>
        <authorList>
            <person name="Kannan A."/>
            <person name="Asner S.A."/>
            <person name="Trachsel E."/>
            <person name="Kelly S."/>
            <person name="Parker J."/>
            <person name="Sanglard D."/>
        </authorList>
    </citation>
    <scope>NUCLEOTIDE SEQUENCE [LARGE SCALE GENOMIC DNA]</scope>
    <source>
        <strain evidence="2">P1</strain>
    </source>
</reference>
<protein>
    <submittedName>
        <fullName evidence="1">Uncharacterized protein</fullName>
    </submittedName>
</protein>
<accession>A0ACD0WJF4</accession>
<proteinExistence type="predicted"/>
<evidence type="ECO:0000313" key="2">
    <source>
        <dbReference type="Proteomes" id="UP000326582"/>
    </source>
</evidence>
<evidence type="ECO:0000313" key="1">
    <source>
        <dbReference type="EMBL" id="QFZ27662.1"/>
    </source>
</evidence>
<organism evidence="1 2">
    <name type="scientific">Clavispora lusitaniae</name>
    <name type="common">Candida lusitaniae</name>
    <dbReference type="NCBI Taxonomy" id="36911"/>
    <lineage>
        <taxon>Eukaryota</taxon>
        <taxon>Fungi</taxon>
        <taxon>Dikarya</taxon>
        <taxon>Ascomycota</taxon>
        <taxon>Saccharomycotina</taxon>
        <taxon>Pichiomycetes</taxon>
        <taxon>Metschnikowiaceae</taxon>
        <taxon>Clavispora</taxon>
    </lineage>
</organism>